<evidence type="ECO:0000256" key="1">
    <source>
        <dbReference type="SAM" id="MobiDB-lite"/>
    </source>
</evidence>
<gene>
    <name evidence="2" type="ORF">FOMPIDRAFT_1017531</name>
</gene>
<accession>S8E5F7</accession>
<organism evidence="2 3">
    <name type="scientific">Fomitopsis schrenkii</name>
    <name type="common">Brown rot fungus</name>
    <dbReference type="NCBI Taxonomy" id="2126942"/>
    <lineage>
        <taxon>Eukaryota</taxon>
        <taxon>Fungi</taxon>
        <taxon>Dikarya</taxon>
        <taxon>Basidiomycota</taxon>
        <taxon>Agaricomycotina</taxon>
        <taxon>Agaricomycetes</taxon>
        <taxon>Polyporales</taxon>
        <taxon>Fomitopsis</taxon>
    </lineage>
</organism>
<feature type="region of interest" description="Disordered" evidence="1">
    <location>
        <begin position="1"/>
        <end position="45"/>
    </location>
</feature>
<reference evidence="2 3" key="1">
    <citation type="journal article" date="2012" name="Science">
        <title>The Paleozoic origin of enzymatic lignin decomposition reconstructed from 31 fungal genomes.</title>
        <authorList>
            <person name="Floudas D."/>
            <person name="Binder M."/>
            <person name="Riley R."/>
            <person name="Barry K."/>
            <person name="Blanchette R.A."/>
            <person name="Henrissat B."/>
            <person name="Martinez A.T."/>
            <person name="Otillar R."/>
            <person name="Spatafora J.W."/>
            <person name="Yadav J.S."/>
            <person name="Aerts A."/>
            <person name="Benoit I."/>
            <person name="Boyd A."/>
            <person name="Carlson A."/>
            <person name="Copeland A."/>
            <person name="Coutinho P.M."/>
            <person name="de Vries R.P."/>
            <person name="Ferreira P."/>
            <person name="Findley K."/>
            <person name="Foster B."/>
            <person name="Gaskell J."/>
            <person name="Glotzer D."/>
            <person name="Gorecki P."/>
            <person name="Heitman J."/>
            <person name="Hesse C."/>
            <person name="Hori C."/>
            <person name="Igarashi K."/>
            <person name="Jurgens J.A."/>
            <person name="Kallen N."/>
            <person name="Kersten P."/>
            <person name="Kohler A."/>
            <person name="Kuees U."/>
            <person name="Kumar T.K.A."/>
            <person name="Kuo A."/>
            <person name="LaButti K."/>
            <person name="Larrondo L.F."/>
            <person name="Lindquist E."/>
            <person name="Ling A."/>
            <person name="Lombard V."/>
            <person name="Lucas S."/>
            <person name="Lundell T."/>
            <person name="Martin R."/>
            <person name="McLaughlin D.J."/>
            <person name="Morgenstern I."/>
            <person name="Morin E."/>
            <person name="Murat C."/>
            <person name="Nagy L.G."/>
            <person name="Nolan M."/>
            <person name="Ohm R.A."/>
            <person name="Patyshakuliyeva A."/>
            <person name="Rokas A."/>
            <person name="Ruiz-Duenas F.J."/>
            <person name="Sabat G."/>
            <person name="Salamov A."/>
            <person name="Samejima M."/>
            <person name="Schmutz J."/>
            <person name="Slot J.C."/>
            <person name="St John F."/>
            <person name="Stenlid J."/>
            <person name="Sun H."/>
            <person name="Sun S."/>
            <person name="Syed K."/>
            <person name="Tsang A."/>
            <person name="Wiebenga A."/>
            <person name="Young D."/>
            <person name="Pisabarro A."/>
            <person name="Eastwood D.C."/>
            <person name="Martin F."/>
            <person name="Cullen D."/>
            <person name="Grigoriev I.V."/>
            <person name="Hibbett D.S."/>
        </authorList>
    </citation>
    <scope>NUCLEOTIDE SEQUENCE</scope>
    <source>
        <strain evidence="3">FP-58527</strain>
    </source>
</reference>
<dbReference type="InParanoid" id="S8E5F7"/>
<proteinExistence type="predicted"/>
<dbReference type="HOGENOM" id="CLU_568625_0_0_1"/>
<name>S8E5F7_FOMSC</name>
<feature type="compositionally biased region" description="Polar residues" evidence="1">
    <location>
        <begin position="1"/>
        <end position="19"/>
    </location>
</feature>
<dbReference type="OrthoDB" id="2757952at2759"/>
<protein>
    <submittedName>
        <fullName evidence="2">Uncharacterized protein</fullName>
    </submittedName>
</protein>
<dbReference type="Proteomes" id="UP000015241">
    <property type="component" value="Unassembled WGS sequence"/>
</dbReference>
<dbReference type="AlphaFoldDB" id="S8E5F7"/>
<evidence type="ECO:0000313" key="3">
    <source>
        <dbReference type="Proteomes" id="UP000015241"/>
    </source>
</evidence>
<keyword evidence="3" id="KW-1185">Reference proteome</keyword>
<dbReference type="EMBL" id="KE504163">
    <property type="protein sequence ID" value="EPS98633.1"/>
    <property type="molecule type" value="Genomic_DNA"/>
</dbReference>
<sequence length="480" mass="52533">MSSESRASTTTPLDPQFNSPGDDASCPSTGLGPNGFLMPTGSNSLESELGALEPFMHGTNSGLTEACDDQLDGTGDPMMNLQPGHNLFTQSSNGMGTIPYPGAAMGYPAQPSSGLSGAFGFGMTQPVFQASLNSGSSMHAAMSLSASEERADSAFSTAAAACEQATEANRKVLDIEEWRSVLASERESSIGPIRTEPEEKTRAARKVALEDTVHQKMISMLGIRVDTLLTDMEQHVPEEKRVYLAASVKSRQGAIKTYFGTLAKAFSRGRDPSLQAKYEESIEDHREFRRRERQSQDLLSAAKRVEEDLARHLGRPVDEVQWLDELHSDCGAVDLAEWDARKREAGGGVQQAWEARCLRWKSMFLRKVLLLLLKKVRDDHKGKGAHGSTFIFPGLHANAIDSAPPSDKLPWRRCVSEAWITRNSSQGEWAFKDDDADKVPILAVDIPDDLFTDEDRLWLEEDELDVSAGDSENATGNQVQ</sequence>
<evidence type="ECO:0000313" key="2">
    <source>
        <dbReference type="EMBL" id="EPS98633.1"/>
    </source>
</evidence>